<sequence>MQSMTKAALALGLSLTLASCNLLGVPRGDVTGEIRGTQPQSGNVRIALIGLTGTGFENNAVDQLDIGTFNPQKRVYSISLPDTAKAGVYEVLAYVDLNNNKKFDANEPRTQRSTRGLIYATSDASLFGFTVKKGWNRFDGTTVSQTRPFGNYDLNW</sequence>
<dbReference type="RefSeq" id="WP_152871508.1">
    <property type="nucleotide sequence ID" value="NZ_WBSL01000004.1"/>
</dbReference>
<keyword evidence="3" id="KW-1185">Reference proteome</keyword>
<accession>A0A7X1NXB8</accession>
<organism evidence="2 3">
    <name type="scientific">Deinococcus terrestris</name>
    <dbReference type="NCBI Taxonomy" id="2651870"/>
    <lineage>
        <taxon>Bacteria</taxon>
        <taxon>Thermotogati</taxon>
        <taxon>Deinococcota</taxon>
        <taxon>Deinococci</taxon>
        <taxon>Deinococcales</taxon>
        <taxon>Deinococcaceae</taxon>
        <taxon>Deinococcus</taxon>
    </lineage>
</organism>
<reference evidence="2 3" key="1">
    <citation type="submission" date="2019-10" db="EMBL/GenBank/DDBJ databases">
        <title>Deinococcus sp. isolated from soil.</title>
        <authorList>
            <person name="Li Y."/>
            <person name="Wang J."/>
        </authorList>
    </citation>
    <scope>NUCLEOTIDE SEQUENCE [LARGE SCALE GENOMIC DNA]</scope>
    <source>
        <strain evidence="2 3">SDU3-2</strain>
    </source>
</reference>
<protein>
    <submittedName>
        <fullName evidence="2">DUF2141 domain-containing protein</fullName>
    </submittedName>
</protein>
<proteinExistence type="predicted"/>
<evidence type="ECO:0000313" key="2">
    <source>
        <dbReference type="EMBL" id="MPY67204.1"/>
    </source>
</evidence>
<feature type="chain" id="PRO_5030597934" evidence="1">
    <location>
        <begin position="25"/>
        <end position="156"/>
    </location>
</feature>
<evidence type="ECO:0000256" key="1">
    <source>
        <dbReference type="SAM" id="SignalP"/>
    </source>
</evidence>
<keyword evidence="1" id="KW-0732">Signal</keyword>
<evidence type="ECO:0000313" key="3">
    <source>
        <dbReference type="Proteomes" id="UP000484842"/>
    </source>
</evidence>
<dbReference type="AlphaFoldDB" id="A0A7X1NXB8"/>
<dbReference type="PROSITE" id="PS51257">
    <property type="entry name" value="PROKAR_LIPOPROTEIN"/>
    <property type="match status" value="1"/>
</dbReference>
<dbReference type="EMBL" id="WBSL01000004">
    <property type="protein sequence ID" value="MPY67204.1"/>
    <property type="molecule type" value="Genomic_DNA"/>
</dbReference>
<feature type="signal peptide" evidence="1">
    <location>
        <begin position="1"/>
        <end position="24"/>
    </location>
</feature>
<gene>
    <name evidence="2" type="ORF">F8S09_10940</name>
</gene>
<name>A0A7X1NXB8_9DEIO</name>
<dbReference type="Proteomes" id="UP000484842">
    <property type="component" value="Unassembled WGS sequence"/>
</dbReference>
<comment type="caution">
    <text evidence="2">The sequence shown here is derived from an EMBL/GenBank/DDBJ whole genome shotgun (WGS) entry which is preliminary data.</text>
</comment>